<keyword evidence="2" id="KW-1185">Reference proteome</keyword>
<accession>A0ABN2XK92</accession>
<gene>
    <name evidence="1" type="ORF">GCM10009759_55040</name>
</gene>
<name>A0ABN2XK92_9ACTN</name>
<sequence>MPESAQTWALTPAALASRAWIDATADGLVAFLLLAPSSTAIGLEDMAGLAAAIGLAGPQESMPAVGERVTVAGARAVLQVPEIGRAFRIVATEEWRLLVRRGGTIVILLSADPLPEGAAKADVDTHLRAGTAAGRLWLGKALRSGGTGTWVACGECSRCVSGTGRNRDPEAADCYAEWLDASVAAAALEARRSA</sequence>
<reference evidence="1 2" key="1">
    <citation type="journal article" date="2019" name="Int. J. Syst. Evol. Microbiol.">
        <title>The Global Catalogue of Microorganisms (GCM) 10K type strain sequencing project: providing services to taxonomists for standard genome sequencing and annotation.</title>
        <authorList>
            <consortium name="The Broad Institute Genomics Platform"/>
            <consortium name="The Broad Institute Genome Sequencing Center for Infectious Disease"/>
            <person name="Wu L."/>
            <person name="Ma J."/>
        </authorList>
    </citation>
    <scope>NUCLEOTIDE SEQUENCE [LARGE SCALE GENOMIC DNA]</scope>
    <source>
        <strain evidence="1 2">JCM 14559</strain>
    </source>
</reference>
<evidence type="ECO:0000313" key="2">
    <source>
        <dbReference type="Proteomes" id="UP001500897"/>
    </source>
</evidence>
<evidence type="ECO:0000313" key="1">
    <source>
        <dbReference type="EMBL" id="GAA2112373.1"/>
    </source>
</evidence>
<protein>
    <submittedName>
        <fullName evidence="1">Uncharacterized protein</fullName>
    </submittedName>
</protein>
<dbReference type="EMBL" id="BAAANS010000043">
    <property type="protein sequence ID" value="GAA2112373.1"/>
    <property type="molecule type" value="Genomic_DNA"/>
</dbReference>
<proteinExistence type="predicted"/>
<dbReference type="Proteomes" id="UP001500897">
    <property type="component" value="Unassembled WGS sequence"/>
</dbReference>
<organism evidence="1 2">
    <name type="scientific">Kitasatospora saccharophila</name>
    <dbReference type="NCBI Taxonomy" id="407973"/>
    <lineage>
        <taxon>Bacteria</taxon>
        <taxon>Bacillati</taxon>
        <taxon>Actinomycetota</taxon>
        <taxon>Actinomycetes</taxon>
        <taxon>Kitasatosporales</taxon>
        <taxon>Streptomycetaceae</taxon>
        <taxon>Kitasatospora</taxon>
    </lineage>
</organism>
<comment type="caution">
    <text evidence="1">The sequence shown here is derived from an EMBL/GenBank/DDBJ whole genome shotgun (WGS) entry which is preliminary data.</text>
</comment>
<dbReference type="RefSeq" id="WP_344555688.1">
    <property type="nucleotide sequence ID" value="NZ_BAAANS010000043.1"/>
</dbReference>